<accession>A0A6J5LG66</accession>
<gene>
    <name evidence="1" type="ORF">UFOVP257_296</name>
</gene>
<name>A0A6J5LG66_9CAUD</name>
<sequence>MIENFIYDHIVDELEKLMPTLYESTNSLEFGLNHRHEAEVMVNAYIKGIIDEQTN</sequence>
<protein>
    <submittedName>
        <fullName evidence="1">Uncharacterized protein</fullName>
    </submittedName>
</protein>
<dbReference type="EMBL" id="LR796274">
    <property type="protein sequence ID" value="CAB4133574.1"/>
    <property type="molecule type" value="Genomic_DNA"/>
</dbReference>
<evidence type="ECO:0000313" key="1">
    <source>
        <dbReference type="EMBL" id="CAB4133574.1"/>
    </source>
</evidence>
<reference evidence="1" key="1">
    <citation type="submission" date="2020-04" db="EMBL/GenBank/DDBJ databases">
        <authorList>
            <person name="Chiriac C."/>
            <person name="Salcher M."/>
            <person name="Ghai R."/>
            <person name="Kavagutti S V."/>
        </authorList>
    </citation>
    <scope>NUCLEOTIDE SEQUENCE</scope>
</reference>
<organism evidence="1">
    <name type="scientific">uncultured Caudovirales phage</name>
    <dbReference type="NCBI Taxonomy" id="2100421"/>
    <lineage>
        <taxon>Viruses</taxon>
        <taxon>Duplodnaviria</taxon>
        <taxon>Heunggongvirae</taxon>
        <taxon>Uroviricota</taxon>
        <taxon>Caudoviricetes</taxon>
        <taxon>Peduoviridae</taxon>
        <taxon>Maltschvirus</taxon>
        <taxon>Maltschvirus maltsch</taxon>
    </lineage>
</organism>
<proteinExistence type="predicted"/>